<evidence type="ECO:0008006" key="4">
    <source>
        <dbReference type="Google" id="ProtNLM"/>
    </source>
</evidence>
<sequence length="427" mass="45382">MTLKSIAAALSLASLCAASAHAETVAPLTFVERLAQAGSPLTVRSEGFSGPGAAILSEAIDASRYVLIGESHFSREIPAFTTNVCRLMAAGGLETGGLTAMAVETGPEAAVAVNARLRASDREQQMSDFINAHPDVMAFLNGRDEGQTAADCAGVAGPDFELWGLDQEFLGASGYLIEQMLAAGPGPLARAQIEALAEQERTTMQAALASGSPFDFFLLKAADATLDQAGAAIDQDGGDRVRTLFAALRETRAIYQASQARRGDPNGRRARLMKRTLAAHLAEAPQARVLMKFGAYHLYKGYNPLGQRDVGNFVAEHADGEGVQSLNMIVVGARGTEAGYNGVARPMRVREFDAVTGEDSDWRKDVMLARPSNMAPGDWLLVDLRTLRSADLEALTPEWRAIIRGYDLAIVAPELTASTKLGADYAP</sequence>
<comment type="caution">
    <text evidence="2">The sequence shown here is derived from an EMBL/GenBank/DDBJ whole genome shotgun (WGS) entry which is preliminary data.</text>
</comment>
<dbReference type="Proteomes" id="UP000298216">
    <property type="component" value="Unassembled WGS sequence"/>
</dbReference>
<evidence type="ECO:0000256" key="1">
    <source>
        <dbReference type="SAM" id="SignalP"/>
    </source>
</evidence>
<evidence type="ECO:0000313" key="2">
    <source>
        <dbReference type="EMBL" id="TFW14132.1"/>
    </source>
</evidence>
<gene>
    <name evidence="2" type="ORF">EGY25_02690</name>
</gene>
<name>A0A4Y9RYQ6_9CAUL</name>
<proteinExistence type="predicted"/>
<dbReference type="RefSeq" id="WP_135193522.1">
    <property type="nucleotide sequence ID" value="NZ_SPVH01000002.1"/>
</dbReference>
<keyword evidence="3" id="KW-1185">Reference proteome</keyword>
<dbReference type="EMBL" id="SPVH01000002">
    <property type="protein sequence ID" value="TFW14132.1"/>
    <property type="molecule type" value="Genomic_DNA"/>
</dbReference>
<feature type="signal peptide" evidence="1">
    <location>
        <begin position="1"/>
        <end position="22"/>
    </location>
</feature>
<evidence type="ECO:0000313" key="3">
    <source>
        <dbReference type="Proteomes" id="UP000298216"/>
    </source>
</evidence>
<dbReference type="OrthoDB" id="128385at2"/>
<organism evidence="2 3">
    <name type="scientific">Brevundimonas intermedia</name>
    <dbReference type="NCBI Taxonomy" id="74315"/>
    <lineage>
        <taxon>Bacteria</taxon>
        <taxon>Pseudomonadati</taxon>
        <taxon>Pseudomonadota</taxon>
        <taxon>Alphaproteobacteria</taxon>
        <taxon>Caulobacterales</taxon>
        <taxon>Caulobacteraceae</taxon>
        <taxon>Brevundimonas</taxon>
    </lineage>
</organism>
<keyword evidence="1" id="KW-0732">Signal</keyword>
<feature type="chain" id="PRO_5021197177" description="Erythromycin esterase family protein" evidence="1">
    <location>
        <begin position="23"/>
        <end position="427"/>
    </location>
</feature>
<accession>A0A4Y9RYQ6</accession>
<protein>
    <recommendedName>
        <fullName evidence="4">Erythromycin esterase family protein</fullName>
    </recommendedName>
</protein>
<dbReference type="AlphaFoldDB" id="A0A4Y9RYQ6"/>
<reference evidence="2 3" key="1">
    <citation type="submission" date="2019-03" db="EMBL/GenBank/DDBJ databases">
        <title>Draft genome of Brevundimonas sp. a heavy metal resistant soil bacteria.</title>
        <authorList>
            <person name="Soto J."/>
        </authorList>
    </citation>
    <scope>NUCLEOTIDE SEQUENCE [LARGE SCALE GENOMIC DNA]</scope>
    <source>
        <strain evidence="2 3">B-10</strain>
    </source>
</reference>
<dbReference type="SUPFAM" id="SSF159501">
    <property type="entry name" value="EreA/ChaN-like"/>
    <property type="match status" value="1"/>
</dbReference>